<proteinExistence type="predicted"/>
<accession>A0AAW9DSH9</accession>
<dbReference type="RefSeq" id="WP_319614733.1">
    <property type="nucleotide sequence ID" value="NZ_JAWXYB010000018.1"/>
</dbReference>
<sequence length="293" mass="31589">MAAAATDDPGEPGRPPQKLSVRDWRAILLNVWHDSNDKNIALVAGGVTFYILIAVVPALAALLSVYGLLAQPHRIEQQVHILAGWLLPSAQTLITHQLHQIVSADPRSLSFGIVAGIVVAIYTMGRGMGGMIDALNIAYGRKERRSLIRFYATAIALVAGGMISLALVVALVVVVVGLGVKPAATSLLLLAGWPALTVYMIALLALLYRYGPDRADSDWEWASPGAILAALLWSVTTVATYEYVVHFGDYNRIYGSLGAVMIFLSWMWFSIYLVVLGAEVNGAAQQQAGRPRR</sequence>
<name>A0AAW9DSH9_ACIAO</name>
<feature type="transmembrane region" description="Helical" evidence="6">
    <location>
        <begin position="221"/>
        <end position="241"/>
    </location>
</feature>
<evidence type="ECO:0000313" key="8">
    <source>
        <dbReference type="Proteomes" id="UP001279553"/>
    </source>
</evidence>
<dbReference type="PIRSF" id="PIRSF035875">
    <property type="entry name" value="RNase_BN"/>
    <property type="match status" value="1"/>
</dbReference>
<feature type="transmembrane region" description="Helical" evidence="6">
    <location>
        <begin position="253"/>
        <end position="275"/>
    </location>
</feature>
<dbReference type="InterPro" id="IPR017039">
    <property type="entry name" value="Virul_fac_BrkB"/>
</dbReference>
<evidence type="ECO:0000256" key="6">
    <source>
        <dbReference type="SAM" id="Phobius"/>
    </source>
</evidence>
<comment type="subcellular location">
    <subcellularLocation>
        <location evidence="1">Cell membrane</location>
        <topology evidence="1">Multi-pass membrane protein</topology>
    </subcellularLocation>
</comment>
<keyword evidence="8" id="KW-1185">Reference proteome</keyword>
<organism evidence="7 8">
    <name type="scientific">Acidiphilium acidophilum</name>
    <name type="common">Thiobacillus acidophilus</name>
    <dbReference type="NCBI Taxonomy" id="76588"/>
    <lineage>
        <taxon>Bacteria</taxon>
        <taxon>Pseudomonadati</taxon>
        <taxon>Pseudomonadota</taxon>
        <taxon>Alphaproteobacteria</taxon>
        <taxon>Acetobacterales</taxon>
        <taxon>Acidocellaceae</taxon>
        <taxon>Acidiphilium</taxon>
    </lineage>
</organism>
<dbReference type="Pfam" id="PF03631">
    <property type="entry name" value="Virul_fac_BrkB"/>
    <property type="match status" value="1"/>
</dbReference>
<keyword evidence="4 6" id="KW-1133">Transmembrane helix</keyword>
<keyword evidence="5 6" id="KW-0472">Membrane</keyword>
<evidence type="ECO:0000256" key="1">
    <source>
        <dbReference type="ARBA" id="ARBA00004651"/>
    </source>
</evidence>
<comment type="caution">
    <text evidence="7">The sequence shown here is derived from an EMBL/GenBank/DDBJ whole genome shotgun (WGS) entry which is preliminary data.</text>
</comment>
<keyword evidence="3 6" id="KW-0812">Transmembrane</keyword>
<reference evidence="7 8" key="1">
    <citation type="submission" date="2023-11" db="EMBL/GenBank/DDBJ databases">
        <title>MicrobeMod: A computational toolkit for identifying prokaryotic methylation and restriction-modification with nanopore sequencing.</title>
        <authorList>
            <person name="Crits-Christoph A."/>
            <person name="Kang S.C."/>
            <person name="Lee H."/>
            <person name="Ostrov N."/>
        </authorList>
    </citation>
    <scope>NUCLEOTIDE SEQUENCE [LARGE SCALE GENOMIC DNA]</scope>
    <source>
        <strain evidence="7 8">DSMZ 700</strain>
    </source>
</reference>
<evidence type="ECO:0000256" key="5">
    <source>
        <dbReference type="ARBA" id="ARBA00023136"/>
    </source>
</evidence>
<dbReference type="GO" id="GO:0005886">
    <property type="term" value="C:plasma membrane"/>
    <property type="evidence" value="ECO:0007669"/>
    <property type="project" value="UniProtKB-SubCell"/>
</dbReference>
<feature type="transmembrane region" description="Helical" evidence="6">
    <location>
        <begin position="150"/>
        <end position="180"/>
    </location>
</feature>
<protein>
    <submittedName>
        <fullName evidence="7">YihY/virulence factor BrkB family protein</fullName>
    </submittedName>
</protein>
<dbReference type="PANTHER" id="PTHR30213">
    <property type="entry name" value="INNER MEMBRANE PROTEIN YHJD"/>
    <property type="match status" value="1"/>
</dbReference>
<dbReference type="PANTHER" id="PTHR30213:SF0">
    <property type="entry name" value="UPF0761 MEMBRANE PROTEIN YIHY"/>
    <property type="match status" value="1"/>
</dbReference>
<dbReference type="Proteomes" id="UP001279553">
    <property type="component" value="Unassembled WGS sequence"/>
</dbReference>
<evidence type="ECO:0000256" key="3">
    <source>
        <dbReference type="ARBA" id="ARBA00022692"/>
    </source>
</evidence>
<feature type="transmembrane region" description="Helical" evidence="6">
    <location>
        <begin position="108"/>
        <end position="129"/>
    </location>
</feature>
<evidence type="ECO:0000313" key="7">
    <source>
        <dbReference type="EMBL" id="MDX5931851.1"/>
    </source>
</evidence>
<feature type="transmembrane region" description="Helical" evidence="6">
    <location>
        <begin position="186"/>
        <end position="209"/>
    </location>
</feature>
<dbReference type="AlphaFoldDB" id="A0AAW9DSH9"/>
<evidence type="ECO:0000256" key="2">
    <source>
        <dbReference type="ARBA" id="ARBA00022475"/>
    </source>
</evidence>
<feature type="transmembrane region" description="Helical" evidence="6">
    <location>
        <begin position="81"/>
        <end position="102"/>
    </location>
</feature>
<keyword evidence="2" id="KW-1003">Cell membrane</keyword>
<feature type="transmembrane region" description="Helical" evidence="6">
    <location>
        <begin position="40"/>
        <end position="69"/>
    </location>
</feature>
<gene>
    <name evidence="7" type="ORF">SIL87_13870</name>
</gene>
<dbReference type="NCBIfam" id="TIGR00765">
    <property type="entry name" value="yihY_not_rbn"/>
    <property type="match status" value="1"/>
</dbReference>
<dbReference type="EMBL" id="JAWXYB010000018">
    <property type="protein sequence ID" value="MDX5931851.1"/>
    <property type="molecule type" value="Genomic_DNA"/>
</dbReference>
<evidence type="ECO:0000256" key="4">
    <source>
        <dbReference type="ARBA" id="ARBA00022989"/>
    </source>
</evidence>